<name>A0A7N0UY11_KALFE</name>
<dbReference type="AlphaFoldDB" id="A0A7N0UY11"/>
<keyword evidence="1" id="KW-0472">Membrane</keyword>
<protein>
    <submittedName>
        <fullName evidence="2">Uncharacterized protein</fullName>
    </submittedName>
</protein>
<dbReference type="EnsemblPlants" id="Kaladp0091s0016.1.v1.1">
    <property type="protein sequence ID" value="Kaladp0091s0016.1.v1.1.CDS.1"/>
    <property type="gene ID" value="Kaladp0091s0016.v1.1"/>
</dbReference>
<dbReference type="Gramene" id="Kaladp0091s0016.1.v1.1">
    <property type="protein sequence ID" value="Kaladp0091s0016.1.v1.1.CDS.1"/>
    <property type="gene ID" value="Kaladp0091s0016.v1.1"/>
</dbReference>
<keyword evidence="1" id="KW-0812">Transmembrane</keyword>
<accession>A0A7N0UY11</accession>
<keyword evidence="1" id="KW-1133">Transmembrane helix</keyword>
<evidence type="ECO:0000313" key="2">
    <source>
        <dbReference type="EnsemblPlants" id="Kaladp0091s0016.1.v1.1.CDS.1"/>
    </source>
</evidence>
<organism evidence="2 3">
    <name type="scientific">Kalanchoe fedtschenkoi</name>
    <name type="common">Lavender scallops</name>
    <name type="synonym">South American air plant</name>
    <dbReference type="NCBI Taxonomy" id="63787"/>
    <lineage>
        <taxon>Eukaryota</taxon>
        <taxon>Viridiplantae</taxon>
        <taxon>Streptophyta</taxon>
        <taxon>Embryophyta</taxon>
        <taxon>Tracheophyta</taxon>
        <taxon>Spermatophyta</taxon>
        <taxon>Magnoliopsida</taxon>
        <taxon>eudicotyledons</taxon>
        <taxon>Gunneridae</taxon>
        <taxon>Pentapetalae</taxon>
        <taxon>Saxifragales</taxon>
        <taxon>Crassulaceae</taxon>
        <taxon>Kalanchoe</taxon>
    </lineage>
</organism>
<evidence type="ECO:0000256" key="1">
    <source>
        <dbReference type="SAM" id="Phobius"/>
    </source>
</evidence>
<evidence type="ECO:0000313" key="3">
    <source>
        <dbReference type="Proteomes" id="UP000594263"/>
    </source>
</evidence>
<feature type="transmembrane region" description="Helical" evidence="1">
    <location>
        <begin position="34"/>
        <end position="52"/>
    </location>
</feature>
<keyword evidence="3" id="KW-1185">Reference proteome</keyword>
<proteinExistence type="predicted"/>
<reference evidence="2" key="1">
    <citation type="submission" date="2021-01" db="UniProtKB">
        <authorList>
            <consortium name="EnsemblPlants"/>
        </authorList>
    </citation>
    <scope>IDENTIFICATION</scope>
</reference>
<sequence>MHHSAECPHFNYTISDYILEYKFINYREVPNRHYIIHIFFIYLVQSNLVLLLNPRANK</sequence>
<dbReference type="Proteomes" id="UP000594263">
    <property type="component" value="Unplaced"/>
</dbReference>